<sequence length="83" mass="8763">MSGRAVGQRGDHEAGAASEWGFASPVRAAPALTFRVARRTPLSLLNRGESIGTIGVRARRDTRGPGAARAAVTRFAHWPVNSP</sequence>
<protein>
    <submittedName>
        <fullName evidence="2">Uncharacterized protein</fullName>
    </submittedName>
</protein>
<evidence type="ECO:0000256" key="1">
    <source>
        <dbReference type="SAM" id="MobiDB-lite"/>
    </source>
</evidence>
<dbReference type="Proteomes" id="UP001500037">
    <property type="component" value="Unassembled WGS sequence"/>
</dbReference>
<evidence type="ECO:0000313" key="3">
    <source>
        <dbReference type="Proteomes" id="UP001500037"/>
    </source>
</evidence>
<keyword evidence="3" id="KW-1185">Reference proteome</keyword>
<comment type="caution">
    <text evidence="2">The sequence shown here is derived from an EMBL/GenBank/DDBJ whole genome shotgun (WGS) entry which is preliminary data.</text>
</comment>
<feature type="region of interest" description="Disordered" evidence="1">
    <location>
        <begin position="1"/>
        <end position="20"/>
    </location>
</feature>
<proteinExistence type="predicted"/>
<gene>
    <name evidence="2" type="ORF">GCM10009665_38230</name>
</gene>
<name>A0ABN1WHN5_9ACTN</name>
<reference evidence="2 3" key="1">
    <citation type="journal article" date="2019" name="Int. J. Syst. Evol. Microbiol.">
        <title>The Global Catalogue of Microorganisms (GCM) 10K type strain sequencing project: providing services to taxonomists for standard genome sequencing and annotation.</title>
        <authorList>
            <consortium name="The Broad Institute Genomics Platform"/>
            <consortium name="The Broad Institute Genome Sequencing Center for Infectious Disease"/>
            <person name="Wu L."/>
            <person name="Ma J."/>
        </authorList>
    </citation>
    <scope>NUCLEOTIDE SEQUENCE [LARGE SCALE GENOMIC DNA]</scope>
    <source>
        <strain evidence="2 3">JCM 13004</strain>
    </source>
</reference>
<organism evidence="2 3">
    <name type="scientific">Kitasatospora nipponensis</name>
    <dbReference type="NCBI Taxonomy" id="258049"/>
    <lineage>
        <taxon>Bacteria</taxon>
        <taxon>Bacillati</taxon>
        <taxon>Actinomycetota</taxon>
        <taxon>Actinomycetes</taxon>
        <taxon>Kitasatosporales</taxon>
        <taxon>Streptomycetaceae</taxon>
        <taxon>Kitasatospora</taxon>
    </lineage>
</organism>
<evidence type="ECO:0000313" key="2">
    <source>
        <dbReference type="EMBL" id="GAA1243761.1"/>
    </source>
</evidence>
<accession>A0ABN1WHN5</accession>
<dbReference type="EMBL" id="BAAALF010000065">
    <property type="protein sequence ID" value="GAA1243761.1"/>
    <property type="molecule type" value="Genomic_DNA"/>
</dbReference>